<keyword evidence="5" id="KW-1278">Translocase</keyword>
<dbReference type="Gene3D" id="2.70.150.10">
    <property type="entry name" value="Calcium-transporting ATPase, cytoplasmic transduction domain A"/>
    <property type="match status" value="1"/>
</dbReference>
<evidence type="ECO:0000313" key="12">
    <source>
        <dbReference type="EMBL" id="MFC4669294.1"/>
    </source>
</evidence>
<gene>
    <name evidence="12" type="ORF">ACFO5X_12075</name>
</gene>
<evidence type="ECO:0000256" key="6">
    <source>
        <dbReference type="ARBA" id="ARBA00022989"/>
    </source>
</evidence>
<sequence length="618" mass="63915">MTSDRTKTALLLIALTGLVLGLGLHLSGLTEAAKIAWTAGVLPALAGLVVEILRGLARREIGLDIVAALSMSAALAFGETLAAAVVALMYCGGTFLESFAEGRARREMRNLLSHVPRTATRHRDDHLEEVTLDAIAPGDRLLIRQGDVVPVDGTVASDVAFLDTSALTGESLPVRTARGQDALSGSTNAAGPFDLVATRPASDSTYAGIVRLVEAAQRSKAPMSRLADQWSLGFLAVTVLIALAAWLVTGDPIRAVAVLVVATPCPLILAVPVALVAGLSRAAHFGVLVKGARPLEAMGRIRTLVLDKTGTLTDGRPQIVTILSHGDLPQDDILRLAASLDQASKHPVAQAVVAAAKARGLPLTLPTNAAEFPGEGVSGTIDGRPVVVGGHAFVAGKIGHPARDPENIRPGSVLVAMAVDGQMAGHLVMADPLREDAAQMLVRLREEGVARILLATGDRMDVARHITAGLGLDEVCAGLSPDEKVQLVRTERDKAPVMMVGDGVNDAPALAAADVGVAMGARGAAASAEAADVVLLIDRVDRLATGIEIARRSRRIALESVFAGIGLSVLGMLAAAFGYLTPVQGALLQEAIDVAVILNALRALRISPRPSDALASAN</sequence>
<dbReference type="SFLD" id="SFLDF00027">
    <property type="entry name" value="p-type_atpase"/>
    <property type="match status" value="1"/>
</dbReference>
<dbReference type="Proteomes" id="UP001595973">
    <property type="component" value="Unassembled WGS sequence"/>
</dbReference>
<evidence type="ECO:0000256" key="1">
    <source>
        <dbReference type="ARBA" id="ARBA00004370"/>
    </source>
</evidence>
<dbReference type="RefSeq" id="WP_380717709.1">
    <property type="nucleotide sequence ID" value="NZ_JBHSGI010000009.1"/>
</dbReference>
<keyword evidence="7 10" id="KW-0472">Membrane</keyword>
<evidence type="ECO:0000313" key="13">
    <source>
        <dbReference type="Proteomes" id="UP001595973"/>
    </source>
</evidence>
<dbReference type="Pfam" id="PF00122">
    <property type="entry name" value="E1-E2_ATPase"/>
    <property type="match status" value="1"/>
</dbReference>
<comment type="similarity">
    <text evidence="2 10">Belongs to the cation transport ATPase (P-type) (TC 3.A.3) family. Type IB subfamily.</text>
</comment>
<dbReference type="SUPFAM" id="SSF81665">
    <property type="entry name" value="Calcium ATPase, transmembrane domain M"/>
    <property type="match status" value="1"/>
</dbReference>
<keyword evidence="10" id="KW-0547">Nucleotide-binding</keyword>
<dbReference type="PRINTS" id="PR00120">
    <property type="entry name" value="HATPASE"/>
</dbReference>
<dbReference type="InterPro" id="IPR001757">
    <property type="entry name" value="P_typ_ATPase"/>
</dbReference>
<evidence type="ECO:0000256" key="8">
    <source>
        <dbReference type="ARBA" id="ARBA00039097"/>
    </source>
</evidence>
<dbReference type="InterPro" id="IPR023298">
    <property type="entry name" value="ATPase_P-typ_TM_dom_sf"/>
</dbReference>
<protein>
    <recommendedName>
        <fullName evidence="8">P-type Zn(2+) transporter</fullName>
        <ecNumber evidence="8">7.2.2.12</ecNumber>
    </recommendedName>
</protein>
<dbReference type="EMBL" id="JBHSGI010000009">
    <property type="protein sequence ID" value="MFC4669294.1"/>
    <property type="molecule type" value="Genomic_DNA"/>
</dbReference>
<keyword evidence="10" id="KW-1003">Cell membrane</keyword>
<dbReference type="InterPro" id="IPR027256">
    <property type="entry name" value="P-typ_ATPase_IB"/>
</dbReference>
<evidence type="ECO:0000256" key="3">
    <source>
        <dbReference type="ARBA" id="ARBA00022692"/>
    </source>
</evidence>
<feature type="transmembrane region" description="Helical" evidence="10">
    <location>
        <begin position="255"/>
        <end position="279"/>
    </location>
</feature>
<keyword evidence="3 10" id="KW-0812">Transmembrane</keyword>
<proteinExistence type="inferred from homology"/>
<dbReference type="InterPro" id="IPR023214">
    <property type="entry name" value="HAD_sf"/>
</dbReference>
<dbReference type="InterPro" id="IPR036412">
    <property type="entry name" value="HAD-like_sf"/>
</dbReference>
<evidence type="ECO:0000256" key="2">
    <source>
        <dbReference type="ARBA" id="ARBA00006024"/>
    </source>
</evidence>
<accession>A0ABV9KH65</accession>
<dbReference type="PANTHER" id="PTHR48085:SF5">
    <property type="entry name" value="CADMIUM_ZINC-TRANSPORTING ATPASE HMA4-RELATED"/>
    <property type="match status" value="1"/>
</dbReference>
<dbReference type="InterPro" id="IPR023299">
    <property type="entry name" value="ATPase_P-typ_cyto_dom_N"/>
</dbReference>
<dbReference type="SUPFAM" id="SSF56784">
    <property type="entry name" value="HAD-like"/>
    <property type="match status" value="1"/>
</dbReference>
<dbReference type="PANTHER" id="PTHR48085">
    <property type="entry name" value="CADMIUM/ZINC-TRANSPORTING ATPASE HMA2-RELATED"/>
    <property type="match status" value="1"/>
</dbReference>
<evidence type="ECO:0000256" key="7">
    <source>
        <dbReference type="ARBA" id="ARBA00023136"/>
    </source>
</evidence>
<name>A0ABV9KH65_9RHOB</name>
<dbReference type="EC" id="7.2.2.12" evidence="8"/>
<evidence type="ECO:0000256" key="4">
    <source>
        <dbReference type="ARBA" id="ARBA00022723"/>
    </source>
</evidence>
<dbReference type="NCBIfam" id="TIGR01512">
    <property type="entry name" value="ATPase-IB2_Cd"/>
    <property type="match status" value="1"/>
</dbReference>
<evidence type="ECO:0000256" key="10">
    <source>
        <dbReference type="RuleBase" id="RU362081"/>
    </source>
</evidence>
<feature type="transmembrane region" description="Helical" evidence="10">
    <location>
        <begin position="561"/>
        <end position="580"/>
    </location>
</feature>
<comment type="subcellular location">
    <subcellularLocation>
        <location evidence="10">Cell membrane</location>
    </subcellularLocation>
    <subcellularLocation>
        <location evidence="1">Membrane</location>
    </subcellularLocation>
</comment>
<dbReference type="Gene3D" id="3.40.50.1000">
    <property type="entry name" value="HAD superfamily/HAD-like"/>
    <property type="match status" value="1"/>
</dbReference>
<dbReference type="PRINTS" id="PR00119">
    <property type="entry name" value="CATATPASE"/>
</dbReference>
<dbReference type="NCBIfam" id="TIGR01494">
    <property type="entry name" value="ATPase_P-type"/>
    <property type="match status" value="1"/>
</dbReference>
<evidence type="ECO:0000256" key="9">
    <source>
        <dbReference type="ARBA" id="ARBA00047308"/>
    </source>
</evidence>
<dbReference type="InterPro" id="IPR008250">
    <property type="entry name" value="ATPase_P-typ_transduc_dom_A_sf"/>
</dbReference>
<dbReference type="SFLD" id="SFLDG00002">
    <property type="entry name" value="C1.7:_P-type_atpase_like"/>
    <property type="match status" value="1"/>
</dbReference>
<organism evidence="12 13">
    <name type="scientific">Seohaeicola nanhaiensis</name>
    <dbReference type="NCBI Taxonomy" id="1387282"/>
    <lineage>
        <taxon>Bacteria</taxon>
        <taxon>Pseudomonadati</taxon>
        <taxon>Pseudomonadota</taxon>
        <taxon>Alphaproteobacteria</taxon>
        <taxon>Rhodobacterales</taxon>
        <taxon>Roseobacteraceae</taxon>
        <taxon>Seohaeicola</taxon>
    </lineage>
</organism>
<feature type="transmembrane region" description="Helical" evidence="10">
    <location>
        <begin position="230"/>
        <end position="249"/>
    </location>
</feature>
<dbReference type="Pfam" id="PF00702">
    <property type="entry name" value="Hydrolase"/>
    <property type="match status" value="1"/>
</dbReference>
<keyword evidence="6 10" id="KW-1133">Transmembrane helix</keyword>
<dbReference type="NCBIfam" id="TIGR01525">
    <property type="entry name" value="ATPase-IB_hvy"/>
    <property type="match status" value="1"/>
</dbReference>
<dbReference type="InterPro" id="IPR044492">
    <property type="entry name" value="P_typ_ATPase_HD_dom"/>
</dbReference>
<keyword evidence="10" id="KW-0067">ATP-binding</keyword>
<dbReference type="PROSITE" id="PS00154">
    <property type="entry name" value="ATPASE_E1_E2"/>
    <property type="match status" value="1"/>
</dbReference>
<comment type="catalytic activity">
    <reaction evidence="9">
        <text>Zn(2+)(in) + ATP + H2O = Zn(2+)(out) + ADP + phosphate + H(+)</text>
        <dbReference type="Rhea" id="RHEA:20621"/>
        <dbReference type="ChEBI" id="CHEBI:15377"/>
        <dbReference type="ChEBI" id="CHEBI:15378"/>
        <dbReference type="ChEBI" id="CHEBI:29105"/>
        <dbReference type="ChEBI" id="CHEBI:30616"/>
        <dbReference type="ChEBI" id="CHEBI:43474"/>
        <dbReference type="ChEBI" id="CHEBI:456216"/>
        <dbReference type="EC" id="7.2.2.12"/>
    </reaction>
</comment>
<evidence type="ECO:0000256" key="5">
    <source>
        <dbReference type="ARBA" id="ARBA00022967"/>
    </source>
</evidence>
<dbReference type="InterPro" id="IPR018303">
    <property type="entry name" value="ATPase_P-typ_P_site"/>
</dbReference>
<reference evidence="13" key="1">
    <citation type="journal article" date="2019" name="Int. J. Syst. Evol. Microbiol.">
        <title>The Global Catalogue of Microorganisms (GCM) 10K type strain sequencing project: providing services to taxonomists for standard genome sequencing and annotation.</title>
        <authorList>
            <consortium name="The Broad Institute Genomics Platform"/>
            <consortium name="The Broad Institute Genome Sequencing Center for Infectious Disease"/>
            <person name="Wu L."/>
            <person name="Ma J."/>
        </authorList>
    </citation>
    <scope>NUCLEOTIDE SEQUENCE [LARGE SCALE GENOMIC DNA]</scope>
    <source>
        <strain evidence="13">CGMCC 4.7283</strain>
    </source>
</reference>
<feature type="domain" description="P-type ATPase A" evidence="11">
    <location>
        <begin position="114"/>
        <end position="214"/>
    </location>
</feature>
<dbReference type="SUPFAM" id="SSF81653">
    <property type="entry name" value="Calcium ATPase, transduction domain A"/>
    <property type="match status" value="1"/>
</dbReference>
<dbReference type="SFLD" id="SFLDS00003">
    <property type="entry name" value="Haloacid_Dehalogenase"/>
    <property type="match status" value="1"/>
</dbReference>
<dbReference type="InterPro" id="IPR059000">
    <property type="entry name" value="ATPase_P-type_domA"/>
</dbReference>
<evidence type="ECO:0000259" key="11">
    <source>
        <dbReference type="Pfam" id="PF00122"/>
    </source>
</evidence>
<comment type="caution">
    <text evidence="12">The sequence shown here is derived from an EMBL/GenBank/DDBJ whole genome shotgun (WGS) entry which is preliminary data.</text>
</comment>
<keyword evidence="4 10" id="KW-0479">Metal-binding</keyword>
<feature type="transmembrane region" description="Helical" evidence="10">
    <location>
        <begin position="81"/>
        <end position="100"/>
    </location>
</feature>
<keyword evidence="13" id="KW-1185">Reference proteome</keyword>
<dbReference type="InterPro" id="IPR051014">
    <property type="entry name" value="Cation_Transport_ATPase_IB"/>
</dbReference>
<dbReference type="Gene3D" id="3.40.1110.10">
    <property type="entry name" value="Calcium-transporting ATPase, cytoplasmic domain N"/>
    <property type="match status" value="1"/>
</dbReference>